<dbReference type="PANTHER" id="PTHR22773">
    <property type="entry name" value="NADH DEHYDROGENASE"/>
    <property type="match status" value="1"/>
</dbReference>
<comment type="subunit">
    <text evidence="6">Composed of 13 different subunits. Subunits NuoA, H, J, K, L, M, N constitute the membrane sector of the complex.</text>
</comment>
<feature type="transmembrane region" description="Helical" evidence="7">
    <location>
        <begin position="74"/>
        <end position="93"/>
    </location>
</feature>
<comment type="function">
    <text evidence="5">NDH-1 shuttles electrons from NADH, via FMN and iron-sulfur (Fe-S) centers, to quinones in the respiratory chain. Couples the redox reaction to proton translocation (for every two electrons transferred, four hydrogen ions are translocated across the cytoplasmic membrane), and thus conserves the redox energy in a proton gradient.</text>
</comment>
<keyword evidence="7" id="KW-1003">Cell membrane</keyword>
<keyword evidence="7" id="KW-0830">Ubiquinone</keyword>
<keyword evidence="7" id="KW-0520">NAD</keyword>
<keyword evidence="2 7" id="KW-0812">Transmembrane</keyword>
<feature type="transmembrane region" description="Helical" evidence="7">
    <location>
        <begin position="373"/>
        <end position="396"/>
    </location>
</feature>
<dbReference type="EMBL" id="CP061275">
    <property type="protein sequence ID" value="QNS02080.1"/>
    <property type="molecule type" value="Genomic_DNA"/>
</dbReference>
<evidence type="ECO:0000256" key="3">
    <source>
        <dbReference type="ARBA" id="ARBA00022989"/>
    </source>
</evidence>
<feature type="transmembrane region" description="Helical" evidence="7">
    <location>
        <begin position="239"/>
        <end position="263"/>
    </location>
</feature>
<proteinExistence type="inferred from homology"/>
<feature type="transmembrane region" description="Helical" evidence="7">
    <location>
        <begin position="105"/>
        <end position="122"/>
    </location>
</feature>
<evidence type="ECO:0000256" key="4">
    <source>
        <dbReference type="ARBA" id="ARBA00023136"/>
    </source>
</evidence>
<keyword evidence="7" id="KW-0813">Transport</keyword>
<comment type="subunit">
    <text evidence="7">NDH-1 is composed of 13 different subunits. Subunits NuoA, H, J, K, L, M, N constitute the membrane sector of the complex.</text>
</comment>
<protein>
    <recommendedName>
        <fullName evidence="7">NADH-quinone oxidoreductase subunit N</fullName>
        <ecNumber evidence="7">7.1.1.-</ecNumber>
    </recommendedName>
    <alternativeName>
        <fullName evidence="7">NADH dehydrogenase I subunit N</fullName>
    </alternativeName>
    <alternativeName>
        <fullName evidence="7">NDH-1 subunit N</fullName>
    </alternativeName>
</protein>
<dbReference type="EC" id="7.1.1.-" evidence="7"/>
<dbReference type="InterPro" id="IPR010096">
    <property type="entry name" value="NADH-Q_OxRdtase_suN/2"/>
</dbReference>
<dbReference type="GO" id="GO:0048038">
    <property type="term" value="F:quinone binding"/>
    <property type="evidence" value="ECO:0007669"/>
    <property type="project" value="UniProtKB-KW"/>
</dbReference>
<keyword evidence="7" id="KW-1278">Translocase</keyword>
<evidence type="ECO:0000313" key="11">
    <source>
        <dbReference type="Proteomes" id="UP000516346"/>
    </source>
</evidence>
<feature type="domain" description="NADH:quinone oxidoreductase/Mrp antiporter transmembrane" evidence="9">
    <location>
        <begin position="122"/>
        <end position="422"/>
    </location>
</feature>
<name>A0A7H1B025_9GAMM</name>
<feature type="transmembrane region" description="Helical" evidence="7">
    <location>
        <begin position="408"/>
        <end position="430"/>
    </location>
</feature>
<dbReference type="AlphaFoldDB" id="A0A7H1B025"/>
<comment type="function">
    <text evidence="7">NDH-1 shuttles electrons from NADH, via FMN and iron-sulfur (Fe-S) centers, to quinones in the respiratory chain. The immediate electron acceptor for the enzyme in this species is believed to be ubiquinone. Couples the redox reaction to proton translocation (for every two electrons transferred, four hydrogen ions are translocated across the cytoplasmic membrane), and thus conserves the redox energy in a proton gradient.</text>
</comment>
<dbReference type="GO" id="GO:0008137">
    <property type="term" value="F:NADH dehydrogenase (ubiquinone) activity"/>
    <property type="evidence" value="ECO:0007669"/>
    <property type="project" value="InterPro"/>
</dbReference>
<dbReference type="Proteomes" id="UP000516346">
    <property type="component" value="Chromosome"/>
</dbReference>
<dbReference type="GO" id="GO:0042773">
    <property type="term" value="P:ATP synthesis coupled electron transport"/>
    <property type="evidence" value="ECO:0007669"/>
    <property type="project" value="InterPro"/>
</dbReference>
<feature type="transmembrane region" description="Helical" evidence="7">
    <location>
        <begin position="298"/>
        <end position="317"/>
    </location>
</feature>
<feature type="transmembrane region" description="Helical" evidence="7">
    <location>
        <begin position="202"/>
        <end position="227"/>
    </location>
</feature>
<feature type="transmembrane region" description="Helical" evidence="7">
    <location>
        <begin position="329"/>
        <end position="352"/>
    </location>
</feature>
<evidence type="ECO:0000256" key="2">
    <source>
        <dbReference type="ARBA" id="ARBA00022692"/>
    </source>
</evidence>
<reference evidence="10 11" key="1">
    <citation type="submission" date="2020-09" db="EMBL/GenBank/DDBJ databases">
        <title>Genome sequence of the banana aphid, Pentalonia nigronervosa Coquerel (Hemiptera: Aphididae) and its symbionts.</title>
        <authorList>
            <person name="Mathers T.C."/>
            <person name="Mugford S.T."/>
            <person name="Hogenhout S.A."/>
            <person name="Tripathi L."/>
        </authorList>
    </citation>
    <scope>NUCLEOTIDE SEQUENCE [LARGE SCALE GENOMIC DNA]</scope>
    <source>
        <strain evidence="10">Ba4</strain>
    </source>
</reference>
<dbReference type="InterPro" id="IPR001750">
    <property type="entry name" value="ND/Mrp_TM"/>
</dbReference>
<keyword evidence="4 7" id="KW-0472">Membrane</keyword>
<keyword evidence="3 7" id="KW-1133">Transmembrane helix</keyword>
<dbReference type="Pfam" id="PF00361">
    <property type="entry name" value="Proton_antipo_M"/>
    <property type="match status" value="1"/>
</dbReference>
<evidence type="ECO:0000259" key="9">
    <source>
        <dbReference type="Pfam" id="PF00361"/>
    </source>
</evidence>
<feature type="transmembrane region" description="Helical" evidence="7">
    <location>
        <begin position="6"/>
        <end position="29"/>
    </location>
</feature>
<feature type="transmembrane region" description="Helical" evidence="7">
    <location>
        <begin position="36"/>
        <end position="54"/>
    </location>
</feature>
<dbReference type="HAMAP" id="MF_00445">
    <property type="entry name" value="NDH1_NuoN_1"/>
    <property type="match status" value="1"/>
</dbReference>
<evidence type="ECO:0000256" key="7">
    <source>
        <dbReference type="HAMAP-Rule" id="MF_00445"/>
    </source>
</evidence>
<accession>A0A7H1B025</accession>
<dbReference type="GO" id="GO:0005886">
    <property type="term" value="C:plasma membrane"/>
    <property type="evidence" value="ECO:0007669"/>
    <property type="project" value="UniProtKB-SubCell"/>
</dbReference>
<dbReference type="NCBIfam" id="TIGR01770">
    <property type="entry name" value="NDH_I_N"/>
    <property type="match status" value="1"/>
</dbReference>
<comment type="similarity">
    <text evidence="7">Belongs to the complex I subunit 2 family.</text>
</comment>
<comment type="catalytic activity">
    <reaction evidence="7">
        <text>a quinone + NADH + 5 H(+)(in) = a quinol + NAD(+) + 4 H(+)(out)</text>
        <dbReference type="Rhea" id="RHEA:57888"/>
        <dbReference type="ChEBI" id="CHEBI:15378"/>
        <dbReference type="ChEBI" id="CHEBI:24646"/>
        <dbReference type="ChEBI" id="CHEBI:57540"/>
        <dbReference type="ChEBI" id="CHEBI:57945"/>
        <dbReference type="ChEBI" id="CHEBI:132124"/>
    </reaction>
</comment>
<organism evidence="10 11">
    <name type="scientific">Buchnera aphidicola</name>
    <name type="common">Pentalonia nigronervosa</name>
    <dbReference type="NCBI Taxonomy" id="1309793"/>
    <lineage>
        <taxon>Bacteria</taxon>
        <taxon>Pseudomonadati</taxon>
        <taxon>Pseudomonadota</taxon>
        <taxon>Gammaproteobacteria</taxon>
        <taxon>Enterobacterales</taxon>
        <taxon>Erwiniaceae</taxon>
        <taxon>Buchnera</taxon>
    </lineage>
</organism>
<evidence type="ECO:0000256" key="8">
    <source>
        <dbReference type="RuleBase" id="RU000320"/>
    </source>
</evidence>
<dbReference type="GO" id="GO:0012505">
    <property type="term" value="C:endomembrane system"/>
    <property type="evidence" value="ECO:0007669"/>
    <property type="project" value="UniProtKB-SubCell"/>
</dbReference>
<evidence type="ECO:0000313" key="10">
    <source>
        <dbReference type="EMBL" id="QNS02080.1"/>
    </source>
</evidence>
<evidence type="ECO:0000256" key="5">
    <source>
        <dbReference type="ARBA" id="ARBA00025189"/>
    </source>
</evidence>
<feature type="transmembrane region" description="Helical" evidence="7">
    <location>
        <begin position="128"/>
        <end position="147"/>
    </location>
</feature>
<evidence type="ECO:0000256" key="1">
    <source>
        <dbReference type="ARBA" id="ARBA00004127"/>
    </source>
</evidence>
<keyword evidence="7" id="KW-0874">Quinone</keyword>
<gene>
    <name evidence="7" type="primary">nuoN</name>
    <name evidence="10" type="ORF">ICW73_00165</name>
</gene>
<comment type="subcellular location">
    <subcellularLocation>
        <location evidence="7">Cell membrane</location>
        <topology evidence="7">Multi-pass membrane protein</topology>
    </subcellularLocation>
    <subcellularLocation>
        <location evidence="1">Endomembrane system</location>
        <topology evidence="1">Multi-pass membrane protein</topology>
    </subcellularLocation>
    <subcellularLocation>
        <location evidence="8">Membrane</location>
        <topology evidence="8">Multi-pass membrane protein</topology>
    </subcellularLocation>
</comment>
<feature type="transmembrane region" description="Helical" evidence="7">
    <location>
        <begin position="159"/>
        <end position="182"/>
    </location>
</feature>
<feature type="transmembrane region" description="Helical" evidence="7">
    <location>
        <begin position="451"/>
        <end position="474"/>
    </location>
</feature>
<evidence type="ECO:0000256" key="6">
    <source>
        <dbReference type="ARBA" id="ARBA00025811"/>
    </source>
</evidence>
<dbReference type="GO" id="GO:0050136">
    <property type="term" value="F:NADH dehydrogenase (quinone) (non-electrogenic) activity"/>
    <property type="evidence" value="ECO:0007669"/>
    <property type="project" value="UniProtKB-UniRule"/>
</dbReference>
<feature type="transmembrane region" description="Helical" evidence="7">
    <location>
        <begin position="269"/>
        <end position="291"/>
    </location>
</feature>
<sequence>MMINLQQLIALFPTVTLIFAIIIVILSICYSRNHTFVCTLTILGLVCSCLSLFFLKNIIPINVTALFYIDKSSIIYVFMILFSAISACIFSYSWLEKYQFNKEELYVLFLLSTLGAVNLIFSNHMSSLFISIELLTLPVFGLIAYSNTQKYSLEAALKYIILSGVSSSFLLLGIAWIYAISGNLSFLSLDYIFDITREQEKLVILFGTIMILSSLFFKLSIVPFHLWTPDIYQGSSAAVLSFFSTVSKTAIFFILLRLFLHISNFDNGVLYYIVSLMIFLSVIFGNILALLQNDMKRFFGYSSISQLGYLLILLLAFHDSYIFSLEASIVYVCSYLFSNIAYFGIINLISNISQNKQHHPKFWYEGLFWHQPMLAIILTVIFLSLSGIPITLGFIGKFYILSIIINEHLWIVGIPFFVGSIIGLCCYLRMIINLYLTSPTYFSRTLIIPRYWFFSPSGIVVCISGINLLILGIYPNLLINLLQ</sequence>